<evidence type="ECO:0000256" key="1">
    <source>
        <dbReference type="ARBA" id="ARBA00004167"/>
    </source>
</evidence>
<comment type="subcellular location">
    <subcellularLocation>
        <location evidence="1">Membrane</location>
        <topology evidence="1">Single-pass membrane protein</topology>
    </subcellularLocation>
</comment>
<name>A0A081BLS9_9BACT</name>
<organism evidence="7">
    <name type="scientific">Candidatus Moduliflexus flocculans</name>
    <dbReference type="NCBI Taxonomy" id="1499966"/>
    <lineage>
        <taxon>Bacteria</taxon>
        <taxon>Candidatus Moduliflexota</taxon>
        <taxon>Candidatus Moduliflexia</taxon>
        <taxon>Candidatus Moduliflexales</taxon>
        <taxon>Candidatus Moduliflexaceae</taxon>
    </lineage>
</organism>
<reference evidence="7" key="1">
    <citation type="journal article" date="2015" name="PeerJ">
        <title>First genomic representation of candidate bacterial phylum KSB3 points to enhanced environmental sensing as a trigger of wastewater bulking.</title>
        <authorList>
            <person name="Sekiguchi Y."/>
            <person name="Ohashi A."/>
            <person name="Parks D.H."/>
            <person name="Yamauchi T."/>
            <person name="Tyson G.W."/>
            <person name="Hugenholtz P."/>
        </authorList>
    </citation>
    <scope>NUCLEOTIDE SEQUENCE [LARGE SCALE GENOMIC DNA]</scope>
</reference>
<keyword evidence="2 5" id="KW-0812">Transmembrane</keyword>
<dbReference type="Proteomes" id="UP000030700">
    <property type="component" value="Unassembled WGS sequence"/>
</dbReference>
<dbReference type="InterPro" id="IPR037682">
    <property type="entry name" value="TonB_C"/>
</dbReference>
<evidence type="ECO:0000256" key="5">
    <source>
        <dbReference type="SAM" id="Phobius"/>
    </source>
</evidence>
<feature type="transmembrane region" description="Helical" evidence="5">
    <location>
        <begin position="21"/>
        <end position="45"/>
    </location>
</feature>
<dbReference type="GO" id="GO:0016020">
    <property type="term" value="C:membrane"/>
    <property type="evidence" value="ECO:0007669"/>
    <property type="project" value="UniProtKB-SubCell"/>
</dbReference>
<protein>
    <recommendedName>
        <fullName evidence="6">TonB C-terminal domain-containing protein</fullName>
    </recommendedName>
</protein>
<dbReference type="Pfam" id="PF03544">
    <property type="entry name" value="TonB_C"/>
    <property type="match status" value="1"/>
</dbReference>
<gene>
    <name evidence="7" type="ORF">U14_02588</name>
</gene>
<dbReference type="EMBL" id="DF820457">
    <property type="protein sequence ID" value="GAK51345.1"/>
    <property type="molecule type" value="Genomic_DNA"/>
</dbReference>
<dbReference type="HOGENOM" id="CLU_495816_0_0_0"/>
<dbReference type="GO" id="GO:0055085">
    <property type="term" value="P:transmembrane transport"/>
    <property type="evidence" value="ECO:0007669"/>
    <property type="project" value="InterPro"/>
</dbReference>
<evidence type="ECO:0000313" key="7">
    <source>
        <dbReference type="EMBL" id="GAK51345.1"/>
    </source>
</evidence>
<dbReference type="AlphaFoldDB" id="A0A081BLS9"/>
<dbReference type="NCBIfam" id="TIGR01352">
    <property type="entry name" value="tonB_Cterm"/>
    <property type="match status" value="1"/>
</dbReference>
<sequence length="549" mass="61306">MTRTQWKKKLTQSKYAEARTLALLLLVSLVAHIAVILLVPSFTIFPPSPVYIEVDMLDIGQAFSGKAEGEEAESSDIQPPRIPEDAAPAVETGLNALEWDAFAPRPAENVQEFTWQTLPKPESVPPETVPRAEIPVSQEMGGKEPPEVATRQFESESLNNDAVVNVEQLPRQPADQTPEIPDELGVSAPSEATAFVLPDSLPLISDMHQNNRTMPIERFNTGRDRWEQPEREKENILPARLPEAKSIPEFEQQETFHVDVPPVASVATADSEQQLLHEEEEMPVVENVGLPAPSITPLEPILTTRAEREALPALPIFPERERQIERIAQPTTQTSFVAEKAIPTAQPSEMPLVPTIARNIQQPAVAENADEFQPPPPVTTRPRIIEDEERNPLIRNVPTVQPARPDMKENERLPARFEPFKQERAISAIMSEPETTMTKAQPQTLDEIEEVAREVAPPEDVVQIEGPASARKVAYRPARLPSVTLDRDVTIRLKFWVLPDGTIGEVIPLQRGDIRLEQAAIQYVKSWRFTPISGSEAVWGIIPVKYRLK</sequence>
<dbReference type="STRING" id="1499966.U14_02588"/>
<feature type="domain" description="TonB C-terminal" evidence="6">
    <location>
        <begin position="490"/>
        <end position="548"/>
    </location>
</feature>
<keyword evidence="3 5" id="KW-1133">Transmembrane helix</keyword>
<evidence type="ECO:0000259" key="6">
    <source>
        <dbReference type="Pfam" id="PF03544"/>
    </source>
</evidence>
<evidence type="ECO:0000256" key="2">
    <source>
        <dbReference type="ARBA" id="ARBA00022692"/>
    </source>
</evidence>
<evidence type="ECO:0000256" key="3">
    <source>
        <dbReference type="ARBA" id="ARBA00022989"/>
    </source>
</evidence>
<dbReference type="SUPFAM" id="SSF74653">
    <property type="entry name" value="TolA/TonB C-terminal domain"/>
    <property type="match status" value="1"/>
</dbReference>
<accession>A0A081BLS9</accession>
<evidence type="ECO:0000256" key="4">
    <source>
        <dbReference type="ARBA" id="ARBA00023136"/>
    </source>
</evidence>
<evidence type="ECO:0000313" key="8">
    <source>
        <dbReference type="Proteomes" id="UP000030700"/>
    </source>
</evidence>
<dbReference type="InterPro" id="IPR006260">
    <property type="entry name" value="TonB/TolA_C"/>
</dbReference>
<keyword evidence="8" id="KW-1185">Reference proteome</keyword>
<proteinExistence type="predicted"/>
<keyword evidence="4 5" id="KW-0472">Membrane</keyword>